<proteinExistence type="predicted"/>
<protein>
    <recommendedName>
        <fullName evidence="1">Cysteine-rich CPCC domain-containing protein</fullName>
    </recommendedName>
</protein>
<sequence length="88" mass="9976">MYTCPCCGYKSLAEKASESIYEICPVCFWETDPVQNDNPEYEGGTNSVSLKAGQRNFLVFGACDKKKINQTRSPLKDELKDPTWKPFD</sequence>
<evidence type="ECO:0000259" key="1">
    <source>
        <dbReference type="Pfam" id="PF14206"/>
    </source>
</evidence>
<gene>
    <name evidence="2" type="ORF">DSL64_02200</name>
</gene>
<dbReference type="OrthoDB" id="1456570at2"/>
<accession>A0A3D8YI82</accession>
<dbReference type="AlphaFoldDB" id="A0A3D8YI82"/>
<dbReference type="InterPro" id="IPR025983">
    <property type="entry name" value="Cys_rich_CPCC"/>
</dbReference>
<dbReference type="EMBL" id="QNUL01000001">
    <property type="protein sequence ID" value="REA64536.1"/>
    <property type="molecule type" value="Genomic_DNA"/>
</dbReference>
<organism evidence="2 3">
    <name type="scientific">Dyadobacter luteus</name>
    <dbReference type="NCBI Taxonomy" id="2259619"/>
    <lineage>
        <taxon>Bacteria</taxon>
        <taxon>Pseudomonadati</taxon>
        <taxon>Bacteroidota</taxon>
        <taxon>Cytophagia</taxon>
        <taxon>Cytophagales</taxon>
        <taxon>Spirosomataceae</taxon>
        <taxon>Dyadobacter</taxon>
    </lineage>
</organism>
<reference evidence="2 3" key="1">
    <citation type="submission" date="2018-07" db="EMBL/GenBank/DDBJ databases">
        <title>Dyadobacter roseus sp. nov., isolated from rose rhizosphere soil.</title>
        <authorList>
            <person name="Chen L."/>
        </authorList>
    </citation>
    <scope>NUCLEOTIDE SEQUENCE [LARGE SCALE GENOMIC DNA]</scope>
    <source>
        <strain evidence="2 3">RS19</strain>
    </source>
</reference>
<evidence type="ECO:0000313" key="2">
    <source>
        <dbReference type="EMBL" id="REA64536.1"/>
    </source>
</evidence>
<dbReference type="Pfam" id="PF14206">
    <property type="entry name" value="Cys_rich_CPCC"/>
    <property type="match status" value="1"/>
</dbReference>
<name>A0A3D8YI82_9BACT</name>
<keyword evidence="3" id="KW-1185">Reference proteome</keyword>
<evidence type="ECO:0000313" key="3">
    <source>
        <dbReference type="Proteomes" id="UP000256373"/>
    </source>
</evidence>
<comment type="caution">
    <text evidence="2">The sequence shown here is derived from an EMBL/GenBank/DDBJ whole genome shotgun (WGS) entry which is preliminary data.</text>
</comment>
<dbReference type="Proteomes" id="UP000256373">
    <property type="component" value="Unassembled WGS sequence"/>
</dbReference>
<feature type="domain" description="Cysteine-rich CPCC" evidence="1">
    <location>
        <begin position="2"/>
        <end position="78"/>
    </location>
</feature>